<organism evidence="1 2">
    <name type="scientific">Rhizosaccharibacter radicis</name>
    <dbReference type="NCBI Taxonomy" id="2782605"/>
    <lineage>
        <taxon>Bacteria</taxon>
        <taxon>Pseudomonadati</taxon>
        <taxon>Pseudomonadota</taxon>
        <taxon>Alphaproteobacteria</taxon>
        <taxon>Acetobacterales</taxon>
        <taxon>Acetobacteraceae</taxon>
        <taxon>Rhizosaccharibacter</taxon>
    </lineage>
</organism>
<name>A0ABT1VT18_9PROT</name>
<comment type="caution">
    <text evidence="1">The sequence shown here is derived from an EMBL/GenBank/DDBJ whole genome shotgun (WGS) entry which is preliminary data.</text>
</comment>
<sequence>MPPILRKGRWRVELLLLGGVLLLGGCAARGCNDVDVLARLDEMDAQADLAHVGLAGDARATPVADPQASMCSVWEVRRNPLFGRPGQPRTVLAAQSFRIDEATTGWSLRLVPRPDGSPITQDMLPRRP</sequence>
<evidence type="ECO:0000313" key="1">
    <source>
        <dbReference type="EMBL" id="MCQ8239498.1"/>
    </source>
</evidence>
<proteinExistence type="predicted"/>
<reference evidence="1 2" key="1">
    <citation type="submission" date="2022-06" db="EMBL/GenBank/DDBJ databases">
        <title>Rhizosaccharibacter gen. nov. sp. nov. KSS12, endophytic bacteria isolated from sugarcane.</title>
        <authorList>
            <person name="Pitiwittayakul N."/>
        </authorList>
    </citation>
    <scope>NUCLEOTIDE SEQUENCE [LARGE SCALE GENOMIC DNA]</scope>
    <source>
        <strain evidence="1 2">KSS12</strain>
    </source>
</reference>
<gene>
    <name evidence="1" type="ORF">NFI88_01410</name>
</gene>
<evidence type="ECO:0008006" key="3">
    <source>
        <dbReference type="Google" id="ProtNLM"/>
    </source>
</evidence>
<dbReference type="PROSITE" id="PS51257">
    <property type="entry name" value="PROKAR_LIPOPROTEIN"/>
    <property type="match status" value="1"/>
</dbReference>
<protein>
    <recommendedName>
        <fullName evidence="3">Lipoprotein</fullName>
    </recommendedName>
</protein>
<evidence type="ECO:0000313" key="2">
    <source>
        <dbReference type="Proteomes" id="UP001524547"/>
    </source>
</evidence>
<dbReference type="RefSeq" id="WP_422918234.1">
    <property type="nucleotide sequence ID" value="NZ_JAMZEJ010000001.1"/>
</dbReference>
<keyword evidence="2" id="KW-1185">Reference proteome</keyword>
<dbReference type="Proteomes" id="UP001524547">
    <property type="component" value="Unassembled WGS sequence"/>
</dbReference>
<accession>A0ABT1VT18</accession>
<dbReference type="EMBL" id="JAMZEJ010000001">
    <property type="protein sequence ID" value="MCQ8239498.1"/>
    <property type="molecule type" value="Genomic_DNA"/>
</dbReference>